<sequence>MGDKVELRSANAHGPHDAPLTQYEHAVRHVTVRQILQAERMHSSAPYRIENQEFERVIVVANLSTMRMYEKYRKFYLDDGTGRIKAQQWNSSADVGPDWSQLDTQAFPYVRVIGAVEQYQDETSINVARLDLVSSPYEPYYHILQAIYDTSAYQRRTPPRYITRTVPTMEFPDDGVASPILASESNPAPRVPRSTERDKEDRKVEQSRSGDKGKGKADDPRQDEPSMPKVASVQAEFSPCDPDADFTPQLPVPSVTPMKNSRWPDNSPGESTRGSPPPSSPLLWSPSPAFEPPAQRSPHRDPYSHLSSLQRDILRCITAARDRNAGRQGIYPSLDGLPGSREDSWEGLHVTAIIRAVSSHRRHLTPAVFLAAIEELMEKGHVFCPVDDSHYSCA</sequence>
<accession>A0A9P3PG76</accession>
<organism evidence="5 6">
    <name type="scientific">Lyophyllum shimeji</name>
    <name type="common">Hon-shimeji</name>
    <name type="synonym">Tricholoma shimeji</name>
    <dbReference type="NCBI Taxonomy" id="47721"/>
    <lineage>
        <taxon>Eukaryota</taxon>
        <taxon>Fungi</taxon>
        <taxon>Dikarya</taxon>
        <taxon>Basidiomycota</taxon>
        <taxon>Agaricomycotina</taxon>
        <taxon>Agaricomycetes</taxon>
        <taxon>Agaricomycetidae</taxon>
        <taxon>Agaricales</taxon>
        <taxon>Tricholomatineae</taxon>
        <taxon>Lyophyllaceae</taxon>
        <taxon>Lyophyllum</taxon>
    </lineage>
</organism>
<dbReference type="PANTHER" id="PTHR13989:SF16">
    <property type="entry name" value="REPLICATION PROTEIN A2"/>
    <property type="match status" value="1"/>
</dbReference>
<dbReference type="EMBL" id="BRPK01000002">
    <property type="protein sequence ID" value="GLB34891.1"/>
    <property type="molecule type" value="Genomic_DNA"/>
</dbReference>
<comment type="subcellular location">
    <subcellularLocation>
        <location evidence="1">Nucleus</location>
    </subcellularLocation>
</comment>
<dbReference type="Gene3D" id="1.10.10.10">
    <property type="entry name" value="Winged helix-like DNA-binding domain superfamily/Winged helix DNA-binding domain"/>
    <property type="match status" value="1"/>
</dbReference>
<dbReference type="InterPro" id="IPR036388">
    <property type="entry name" value="WH-like_DNA-bd_sf"/>
</dbReference>
<evidence type="ECO:0000256" key="1">
    <source>
        <dbReference type="ARBA" id="ARBA00004123"/>
    </source>
</evidence>
<keyword evidence="3" id="KW-0539">Nucleus</keyword>
<feature type="region of interest" description="Disordered" evidence="4">
    <location>
        <begin position="164"/>
        <end position="305"/>
    </location>
</feature>
<gene>
    <name evidence="5" type="ORF">LshimejAT787_0204560</name>
</gene>
<dbReference type="InterPro" id="IPR040260">
    <property type="entry name" value="RFA2-like"/>
</dbReference>
<evidence type="ECO:0000313" key="5">
    <source>
        <dbReference type="EMBL" id="GLB34891.1"/>
    </source>
</evidence>
<comment type="caution">
    <text evidence="5">The sequence shown here is derived from an EMBL/GenBank/DDBJ whole genome shotgun (WGS) entry which is preliminary data.</text>
</comment>
<dbReference type="InterPro" id="IPR012340">
    <property type="entry name" value="NA-bd_OB-fold"/>
</dbReference>
<dbReference type="GO" id="GO:0003677">
    <property type="term" value="F:DNA binding"/>
    <property type="evidence" value="ECO:0007669"/>
    <property type="project" value="UniProtKB-KW"/>
</dbReference>
<evidence type="ECO:0000256" key="4">
    <source>
        <dbReference type="SAM" id="MobiDB-lite"/>
    </source>
</evidence>
<protein>
    <recommendedName>
        <fullName evidence="7">Replication protein A C-terminal domain-containing protein</fullName>
    </recommendedName>
</protein>
<keyword evidence="6" id="KW-1185">Reference proteome</keyword>
<dbReference type="AlphaFoldDB" id="A0A9P3PG76"/>
<dbReference type="PANTHER" id="PTHR13989">
    <property type="entry name" value="REPLICATION PROTEIN A-RELATED"/>
    <property type="match status" value="1"/>
</dbReference>
<dbReference type="SUPFAM" id="SSF50249">
    <property type="entry name" value="Nucleic acid-binding proteins"/>
    <property type="match status" value="1"/>
</dbReference>
<reference evidence="5" key="1">
    <citation type="submission" date="2022-07" db="EMBL/GenBank/DDBJ databases">
        <title>The genome of Lyophyllum shimeji provides insight into the initial evolution of ectomycorrhizal fungal genome.</title>
        <authorList>
            <person name="Kobayashi Y."/>
            <person name="Shibata T."/>
            <person name="Hirakawa H."/>
            <person name="Shigenobu S."/>
            <person name="Nishiyama T."/>
            <person name="Yamada A."/>
            <person name="Hasebe M."/>
            <person name="Kawaguchi M."/>
        </authorList>
    </citation>
    <scope>NUCLEOTIDE SEQUENCE</scope>
    <source>
        <strain evidence="5">AT787</strain>
    </source>
</reference>
<dbReference type="GO" id="GO:0005634">
    <property type="term" value="C:nucleus"/>
    <property type="evidence" value="ECO:0007669"/>
    <property type="project" value="UniProtKB-SubCell"/>
</dbReference>
<name>A0A9P3PG76_LYOSH</name>
<evidence type="ECO:0000256" key="3">
    <source>
        <dbReference type="ARBA" id="ARBA00023242"/>
    </source>
</evidence>
<dbReference type="OrthoDB" id="25571at2759"/>
<evidence type="ECO:0000313" key="6">
    <source>
        <dbReference type="Proteomes" id="UP001063166"/>
    </source>
</evidence>
<feature type="compositionally biased region" description="Basic and acidic residues" evidence="4">
    <location>
        <begin position="193"/>
        <end position="226"/>
    </location>
</feature>
<evidence type="ECO:0008006" key="7">
    <source>
        <dbReference type="Google" id="ProtNLM"/>
    </source>
</evidence>
<dbReference type="Proteomes" id="UP001063166">
    <property type="component" value="Unassembled WGS sequence"/>
</dbReference>
<dbReference type="Gene3D" id="2.40.50.140">
    <property type="entry name" value="Nucleic acid-binding proteins"/>
    <property type="match status" value="1"/>
</dbReference>
<proteinExistence type="predicted"/>
<keyword evidence="2" id="KW-0238">DNA-binding</keyword>
<evidence type="ECO:0000256" key="2">
    <source>
        <dbReference type="ARBA" id="ARBA00023125"/>
    </source>
</evidence>